<feature type="region of interest" description="Disordered" evidence="7">
    <location>
        <begin position="147"/>
        <end position="174"/>
    </location>
</feature>
<evidence type="ECO:0000256" key="7">
    <source>
        <dbReference type="SAM" id="MobiDB-lite"/>
    </source>
</evidence>
<evidence type="ECO:0000256" key="6">
    <source>
        <dbReference type="PROSITE-ProRule" id="PRU00146"/>
    </source>
</evidence>
<dbReference type="PROSITE" id="PS50016">
    <property type="entry name" value="ZF_PHD_2"/>
    <property type="match status" value="1"/>
</dbReference>
<dbReference type="EMBL" id="BDDD01000932">
    <property type="protein sequence ID" value="GAV71717.1"/>
    <property type="molecule type" value="Genomic_DNA"/>
</dbReference>
<dbReference type="GO" id="GO:0005634">
    <property type="term" value="C:nucleus"/>
    <property type="evidence" value="ECO:0007669"/>
    <property type="project" value="UniProtKB-SubCell"/>
</dbReference>
<evidence type="ECO:0000256" key="1">
    <source>
        <dbReference type="ARBA" id="ARBA00004123"/>
    </source>
</evidence>
<dbReference type="Pfam" id="PF15612">
    <property type="entry name" value="WHIM1"/>
    <property type="match status" value="1"/>
</dbReference>
<dbReference type="Proteomes" id="UP000187406">
    <property type="component" value="Unassembled WGS sequence"/>
</dbReference>
<dbReference type="InParanoid" id="A0A1Q3BUQ1"/>
<keyword evidence="11" id="KW-1185">Reference proteome</keyword>
<feature type="compositionally biased region" description="Acidic residues" evidence="7">
    <location>
        <begin position="150"/>
        <end position="163"/>
    </location>
</feature>
<keyword evidence="3 6" id="KW-0863">Zinc-finger</keyword>
<dbReference type="InterPro" id="IPR028942">
    <property type="entry name" value="WHIM1_dom"/>
</dbReference>
<dbReference type="InterPro" id="IPR018501">
    <property type="entry name" value="DDT_dom"/>
</dbReference>
<dbReference type="InterPro" id="IPR047365">
    <property type="entry name" value="Tudor_AtPTM-like"/>
</dbReference>
<sequence>MESTAKRPRGRPPKRKRPEDEKTGAFNEKSIDNTKSKKRVVENGSIALLGRYVLKEFNDNDIFLGKIVYYDSGLYRVDYEDGDCEDLDSGELRNMILGDKYFDEDLIERRKKLDLLVSKRSVKNKNDSEKKELNKDEVVDKVETSTLSEVNDEEQFEGDDADSSSDSCEHARDGDAGVGTEALLIPLPQLPPSSGTIGVPEEYVSYLFSVYGFLRSFSTQLFLCPFGLDEFVGSLNSVVANTLLDSIHYALLRALRRHLETHSADSSELPSKCLRSIDWSLLDTLTWPVYLVQYFTVMGYIKGSEWEGFYDHVLVREPYDLPVGRKLMILQILCDDVLESEELRGEIDMRQESEVGTDPDAVVTNPSENGPKRVHPRYSKTSACRNREAMEIIAENQEMKSSSKSNSSGLKGFELASDATYVGDDGNSDDCRLCGMDGTLLCCDGCPSAYHSRCIGVVKMYIPDGPWYCPECTINKMGPTITMGTSLRGAEIFGIDLYGQVFLATCNHLLVFKVSINSEPYLRYYNPIDIPKVLQALFSSEQHIYSYMGICNAILEYWDIPQSIYSTLETIKIDKKDVRIKGDATFSTLPLTPGKDNDKILNNIEADNVRSLHGSSLDSVAVSCPDTSAETVTHTDLLDHQSGVQGFRLLNVKSAMSTGSVSQLADPSDLTRQGLVDRSSATCTSVNSNDRCSVNVNGMYIPEKMSFQRKEGNYAGFGRGDKSLAHGFLFMGSVFKPHAYINHYMQGDFAASAAASLAALSSEEILEAQKSGNARKVISANISLQAKAFSLVASRFFWPTSQRKLVEVPRERCGWCYSCKAMSSSKRGCMLNSAASSATKCAMKIIDGLHVKSEDGSLASIAKFILYMEESLCGLIVGPFLNASHGKQWRRKVELAVTCSVIKVLLLELEENICHIALSGEWGKVVDDCLVEPSVIQSASSTVGTSQKRGPTGKRQRKQFATSEVIVDGRDDKRFSWWRGGMLSVLVFQKAVLPHSMVRKAARQGGARGISGINYGDGSEIPKRSRRLIWRAAVERSKNVSQLALQVRHLDLHVRWSDLVRPEQNNHDAKGPETEASAFRNAVICDKKIVDNKIRYGVAFGNQKHLPSRVMKNIIEIEQCQDGKYKYWFPETRIPLYLIKEYGESMNKVLPLVRKSSNELSDLQKRQLKASRRDIFSYLTCKRDKMEKCACASCQQDVLLGNTVKCSACQGFCHNDCTLRSMYTITCKQCHHTRSRAQIEVHIESPTSPLLLHGGEYPNKPMASKGIQLKGLNQLLSSAGFREGSEVKPATSNSGLAVKTRSKICSWGVIWRKKNSDETGIDFRRENILLKGNSSVHFLRPDCGLCGQPYDSNLMYIHCETCKKWYHADAFELKESKIPDIVGFKCCKCRRIGGPDCPYMDPSRLKEQKQKKRRLRAQKQGQGNMVVDFDFGTISEREECKPTSPKLLTGQVFVPDDDPPLLSRLTVEQIQEQNSEVDLEWNAASGPGLQKLPVRRHLKREEDFDGSFGNNFSHAELSSHFDTNNLMNTNVEPSLPCAEWDVSANGLEGELFEDFNYEGMEFEPQTYFSFTELLASDDGGSGDVSENRENLFCSVSQVGVPERHGEGTFNNQPLELKVSVKPTANALSCGMCSQLEPLPDLSCQICGLVIHSYCSHWDESSPWEDGWRCGNCREWR</sequence>
<dbReference type="Pfam" id="PF02791">
    <property type="entry name" value="DDT"/>
    <property type="match status" value="1"/>
</dbReference>
<comment type="caution">
    <text evidence="10">The sequence shown here is derived from an EMBL/GenBank/DDBJ whole genome shotgun (WGS) entry which is preliminary data.</text>
</comment>
<keyword evidence="4" id="KW-0862">Zinc</keyword>
<dbReference type="PANTHER" id="PTHR46508">
    <property type="entry name" value="PHD FINGER FAMILY PROTEIN"/>
    <property type="match status" value="1"/>
</dbReference>
<dbReference type="InterPro" id="IPR011011">
    <property type="entry name" value="Znf_FYVE_PHD"/>
</dbReference>
<protein>
    <submittedName>
        <fullName evidence="10">PHD domain-containing protein/DDT domain-containing protein</fullName>
    </submittedName>
</protein>
<evidence type="ECO:0000256" key="2">
    <source>
        <dbReference type="ARBA" id="ARBA00022723"/>
    </source>
</evidence>
<comment type="subcellular location">
    <subcellularLocation>
        <location evidence="1">Nucleus</location>
    </subcellularLocation>
</comment>
<feature type="region of interest" description="Disordered" evidence="7">
    <location>
        <begin position="1"/>
        <end position="31"/>
    </location>
</feature>
<dbReference type="GO" id="GO:0000785">
    <property type="term" value="C:chromatin"/>
    <property type="evidence" value="ECO:0007669"/>
    <property type="project" value="UniProtKB-ARBA"/>
</dbReference>
<dbReference type="Gene3D" id="3.30.40.10">
    <property type="entry name" value="Zinc/RING finger domain, C3HC4 (zinc finger)"/>
    <property type="match status" value="2"/>
</dbReference>
<evidence type="ECO:0000259" key="8">
    <source>
        <dbReference type="PROSITE" id="PS50016"/>
    </source>
</evidence>
<reference evidence="11" key="1">
    <citation type="submission" date="2016-04" db="EMBL/GenBank/DDBJ databases">
        <title>Cephalotus genome sequencing.</title>
        <authorList>
            <person name="Fukushima K."/>
            <person name="Hasebe M."/>
            <person name="Fang X."/>
        </authorList>
    </citation>
    <scope>NUCLEOTIDE SEQUENCE [LARGE SCALE GENOMIC DNA]</scope>
    <source>
        <strain evidence="11">cv. St1</strain>
    </source>
</reference>
<dbReference type="PROSITE" id="PS01359">
    <property type="entry name" value="ZF_PHD_1"/>
    <property type="match status" value="1"/>
</dbReference>
<dbReference type="InterPro" id="IPR001965">
    <property type="entry name" value="Znf_PHD"/>
</dbReference>
<dbReference type="Pfam" id="PF21743">
    <property type="entry name" value="PTM_DIR17_Tudor"/>
    <property type="match status" value="1"/>
</dbReference>
<dbReference type="InterPro" id="IPR056618">
    <property type="entry name" value="Chromo_PTM"/>
</dbReference>
<dbReference type="CDD" id="cd20401">
    <property type="entry name" value="Tudor_AtPTM-like"/>
    <property type="match status" value="1"/>
</dbReference>
<dbReference type="PANTHER" id="PTHR46508:SF1">
    <property type="entry name" value="PHD FINGER FAMILY PROTEIN"/>
    <property type="match status" value="1"/>
</dbReference>
<evidence type="ECO:0000313" key="10">
    <source>
        <dbReference type="EMBL" id="GAV71717.1"/>
    </source>
</evidence>
<evidence type="ECO:0000256" key="5">
    <source>
        <dbReference type="ARBA" id="ARBA00023242"/>
    </source>
</evidence>
<dbReference type="InterPro" id="IPR019786">
    <property type="entry name" value="Zinc_finger_PHD-type_CS"/>
</dbReference>
<feature type="compositionally biased region" description="Basic and acidic residues" evidence="7">
    <location>
        <begin position="17"/>
        <end position="31"/>
    </location>
</feature>
<feature type="compositionally biased region" description="Basic residues" evidence="7">
    <location>
        <begin position="1"/>
        <end position="16"/>
    </location>
</feature>
<name>A0A1Q3BUQ1_CEPFO</name>
<dbReference type="SMART" id="SM00249">
    <property type="entry name" value="PHD"/>
    <property type="match status" value="3"/>
</dbReference>
<dbReference type="InterPro" id="IPR013083">
    <property type="entry name" value="Znf_RING/FYVE/PHD"/>
</dbReference>
<dbReference type="CDD" id="cd15489">
    <property type="entry name" value="PHD_SF"/>
    <property type="match status" value="1"/>
</dbReference>
<organism evidence="10 11">
    <name type="scientific">Cephalotus follicularis</name>
    <name type="common">Albany pitcher plant</name>
    <dbReference type="NCBI Taxonomy" id="3775"/>
    <lineage>
        <taxon>Eukaryota</taxon>
        <taxon>Viridiplantae</taxon>
        <taxon>Streptophyta</taxon>
        <taxon>Embryophyta</taxon>
        <taxon>Tracheophyta</taxon>
        <taxon>Spermatophyta</taxon>
        <taxon>Magnoliopsida</taxon>
        <taxon>eudicotyledons</taxon>
        <taxon>Gunneridae</taxon>
        <taxon>Pentapetalae</taxon>
        <taxon>rosids</taxon>
        <taxon>fabids</taxon>
        <taxon>Oxalidales</taxon>
        <taxon>Cephalotaceae</taxon>
        <taxon>Cephalotus</taxon>
    </lineage>
</organism>
<dbReference type="CDD" id="cd15532">
    <property type="entry name" value="PHD2_CHD_II"/>
    <property type="match status" value="1"/>
</dbReference>
<evidence type="ECO:0000256" key="4">
    <source>
        <dbReference type="ARBA" id="ARBA00022833"/>
    </source>
</evidence>
<evidence type="ECO:0000259" key="9">
    <source>
        <dbReference type="PROSITE" id="PS50827"/>
    </source>
</evidence>
<evidence type="ECO:0000313" key="11">
    <source>
        <dbReference type="Proteomes" id="UP000187406"/>
    </source>
</evidence>
<evidence type="ECO:0000256" key="3">
    <source>
        <dbReference type="ARBA" id="ARBA00022771"/>
    </source>
</evidence>
<dbReference type="GO" id="GO:0008270">
    <property type="term" value="F:zinc ion binding"/>
    <property type="evidence" value="ECO:0007669"/>
    <property type="project" value="UniProtKB-KW"/>
</dbReference>
<keyword evidence="5" id="KW-0539">Nucleus</keyword>
<dbReference type="OrthoDB" id="784962at2759"/>
<feature type="region of interest" description="Disordered" evidence="7">
    <location>
        <begin position="351"/>
        <end position="378"/>
    </location>
</feature>
<dbReference type="Pfam" id="PF24294">
    <property type="entry name" value="Chromo_PTM"/>
    <property type="match status" value="1"/>
</dbReference>
<gene>
    <name evidence="10" type="ORF">CFOL_v3_15207</name>
</gene>
<dbReference type="SUPFAM" id="SSF57903">
    <property type="entry name" value="FYVE/PHD zinc finger"/>
    <property type="match status" value="2"/>
</dbReference>
<dbReference type="SMART" id="SM00571">
    <property type="entry name" value="DDT"/>
    <property type="match status" value="1"/>
</dbReference>
<dbReference type="FunCoup" id="A0A1Q3BUQ1">
    <property type="interactions" value="2413"/>
</dbReference>
<proteinExistence type="predicted"/>
<dbReference type="InterPro" id="IPR019787">
    <property type="entry name" value="Znf_PHD-finger"/>
</dbReference>
<feature type="domain" description="DDT" evidence="9">
    <location>
        <begin position="201"/>
        <end position="261"/>
    </location>
</feature>
<dbReference type="PROSITE" id="PS50827">
    <property type="entry name" value="DDT"/>
    <property type="match status" value="1"/>
</dbReference>
<keyword evidence="2" id="KW-0479">Metal-binding</keyword>
<dbReference type="Pfam" id="PF00628">
    <property type="entry name" value="PHD"/>
    <property type="match status" value="1"/>
</dbReference>
<feature type="domain" description="PHD-type" evidence="8">
    <location>
        <begin position="428"/>
        <end position="475"/>
    </location>
</feature>
<accession>A0A1Q3BUQ1</accession>
<dbReference type="STRING" id="3775.A0A1Q3BUQ1"/>